<name>A0A0E3FHK0_9CAUD</name>
<evidence type="ECO:0000313" key="1">
    <source>
        <dbReference type="EMBL" id="AIX26739.1"/>
    </source>
</evidence>
<dbReference type="RefSeq" id="YP_009140807.1">
    <property type="nucleotide sequence ID" value="NC_027132.1"/>
</dbReference>
<dbReference type="KEGG" id="vg:24404865"/>
<evidence type="ECO:0000313" key="2">
    <source>
        <dbReference type="Proteomes" id="UP000033009"/>
    </source>
</evidence>
<dbReference type="EMBL" id="KJ019082">
    <property type="protein sequence ID" value="AIX26739.1"/>
    <property type="molecule type" value="Genomic_DNA"/>
</dbReference>
<reference evidence="1 2" key="1">
    <citation type="submission" date="2013-12" db="EMBL/GenBank/DDBJ databases">
        <title>Ecological redundancy of diverse viral populations within a natural community.</title>
        <authorList>
            <person name="Gregory A.C."/>
            <person name="LaButti K."/>
            <person name="Copeland A."/>
            <person name="Woyke T."/>
            <person name="Sullivan M.B."/>
        </authorList>
    </citation>
    <scope>NUCLEOTIDE SEQUENCE [LARGE SCALE GENOMIC DNA]</scope>
    <source>
        <strain evidence="1">Syn7803US120</strain>
    </source>
</reference>
<gene>
    <name evidence="1" type="ORF">Syn7803US120_18</name>
</gene>
<accession>A0A0E3FHK0</accession>
<sequence length="62" mass="7125">MVNEKIMEVNKIDTQGMSLPGKSKKPSSYAPMPVKIRTIFTPEERIELKQIIHEALDEREQA</sequence>
<protein>
    <submittedName>
        <fullName evidence="1">Uncharacterized protein</fullName>
    </submittedName>
</protein>
<dbReference type="GeneID" id="24404865"/>
<proteinExistence type="predicted"/>
<keyword evidence="2" id="KW-1185">Reference proteome</keyword>
<dbReference type="Proteomes" id="UP000033009">
    <property type="component" value="Segment"/>
</dbReference>
<organism evidence="1 2">
    <name type="scientific">Synechococcus phage ACG-2014i</name>
    <dbReference type="NCBI Taxonomy" id="1493513"/>
    <lineage>
        <taxon>Viruses</taxon>
        <taxon>Duplodnaviria</taxon>
        <taxon>Heunggongvirae</taxon>
        <taxon>Uroviricota</taxon>
        <taxon>Caudoviricetes</taxon>
        <taxon>Pantevenvirales</taxon>
        <taxon>Kyanoviridae</taxon>
        <taxon>Chalconvirus</taxon>
        <taxon>Chalconvirus acg2014i</taxon>
    </lineage>
</organism>